<dbReference type="AlphaFoldDB" id="A0AAN7LMB2"/>
<dbReference type="InterPro" id="IPR008546">
    <property type="entry name" value="VAN3-bd-like_auxin_canal"/>
</dbReference>
<feature type="domain" description="VAN3-binding protein-like auxin canalisation" evidence="2">
    <location>
        <begin position="103"/>
        <end position="254"/>
    </location>
</feature>
<sequence length="407" mass="45079">MEGRNCLVCWNSNSPPRIKHVLEKEEEEEEEDDERLVPASQLPSLVQPLIPREPMEFLSRSWSNSASEISKALAHKQKDLKQDSNPTLVPEASGDSQQLAMKVINSITPQRTGSFGKWFQQRHHRKSHTDGSTSTRRRDRIRFENAHLHSALSIAELAVGLASVAAAQASRNSRMSTALASATELLASHCVELAESAGADHERIASVVKSAVDIKSPGDLVTLTAAAATALRGEAAFKERRIKEARKNAAISPYIREITETEAPAVTFGSSREVSCLPCEGELLQYTRKGAFQLKIVSVYRNNKSQVILKLKGKNAGGAFSKNIKCIVYGVCGETLAWPYRKEREKGSEEVFFGLKTGQGLLEFKCKNTAQKQRWVDGVQSLLQQGHWIESTEFSLQHLNMNDNLAR</sequence>
<evidence type="ECO:0008006" key="6">
    <source>
        <dbReference type="Google" id="ProtNLM"/>
    </source>
</evidence>
<evidence type="ECO:0000313" key="4">
    <source>
        <dbReference type="EMBL" id="KAK4787674.1"/>
    </source>
</evidence>
<dbReference type="GO" id="GO:0009734">
    <property type="term" value="P:auxin-activated signaling pathway"/>
    <property type="evidence" value="ECO:0007669"/>
    <property type="project" value="TreeGrafter"/>
</dbReference>
<dbReference type="EMBL" id="JAXQNO010000012">
    <property type="protein sequence ID" value="KAK4787674.1"/>
    <property type="molecule type" value="Genomic_DNA"/>
</dbReference>
<protein>
    <recommendedName>
        <fullName evidence="6">PH domain-containing protein</fullName>
    </recommendedName>
</protein>
<proteinExistence type="predicted"/>
<feature type="region of interest" description="Disordered" evidence="1">
    <location>
        <begin position="23"/>
        <end position="42"/>
    </location>
</feature>
<evidence type="ECO:0000259" key="3">
    <source>
        <dbReference type="Pfam" id="PF08458"/>
    </source>
</evidence>
<evidence type="ECO:0000259" key="2">
    <source>
        <dbReference type="Pfam" id="PF05703"/>
    </source>
</evidence>
<organism evidence="4 5">
    <name type="scientific">Trapa natans</name>
    <name type="common">Water chestnut</name>
    <dbReference type="NCBI Taxonomy" id="22666"/>
    <lineage>
        <taxon>Eukaryota</taxon>
        <taxon>Viridiplantae</taxon>
        <taxon>Streptophyta</taxon>
        <taxon>Embryophyta</taxon>
        <taxon>Tracheophyta</taxon>
        <taxon>Spermatophyta</taxon>
        <taxon>Magnoliopsida</taxon>
        <taxon>eudicotyledons</taxon>
        <taxon>Gunneridae</taxon>
        <taxon>Pentapetalae</taxon>
        <taxon>rosids</taxon>
        <taxon>malvids</taxon>
        <taxon>Myrtales</taxon>
        <taxon>Lythraceae</taxon>
        <taxon>Trapa</taxon>
    </lineage>
</organism>
<dbReference type="Proteomes" id="UP001346149">
    <property type="component" value="Unassembled WGS sequence"/>
</dbReference>
<feature type="compositionally biased region" description="Acidic residues" evidence="1">
    <location>
        <begin position="24"/>
        <end position="34"/>
    </location>
</feature>
<keyword evidence="5" id="KW-1185">Reference proteome</keyword>
<dbReference type="InterPro" id="IPR040269">
    <property type="entry name" value="VAB"/>
</dbReference>
<dbReference type="GO" id="GO:0010305">
    <property type="term" value="P:leaf vascular tissue pattern formation"/>
    <property type="evidence" value="ECO:0007669"/>
    <property type="project" value="TreeGrafter"/>
</dbReference>
<dbReference type="Pfam" id="PF08458">
    <property type="entry name" value="PH_2"/>
    <property type="match status" value="1"/>
</dbReference>
<dbReference type="Pfam" id="PF05703">
    <property type="entry name" value="Auxin_canalis"/>
    <property type="match status" value="1"/>
</dbReference>
<feature type="domain" description="Pleckstrin-like plant" evidence="3">
    <location>
        <begin position="282"/>
        <end position="385"/>
    </location>
</feature>
<gene>
    <name evidence="4" type="ORF">SAY86_011507</name>
</gene>
<dbReference type="GO" id="GO:0010087">
    <property type="term" value="P:phloem or xylem histogenesis"/>
    <property type="evidence" value="ECO:0007669"/>
    <property type="project" value="TreeGrafter"/>
</dbReference>
<comment type="caution">
    <text evidence="4">The sequence shown here is derived from an EMBL/GenBank/DDBJ whole genome shotgun (WGS) entry which is preliminary data.</text>
</comment>
<dbReference type="PANTHER" id="PTHR31351:SF24">
    <property type="entry name" value="VAN3-BINDING PROTEIN-LIKE"/>
    <property type="match status" value="1"/>
</dbReference>
<name>A0AAN7LMB2_TRANT</name>
<feature type="region of interest" description="Disordered" evidence="1">
    <location>
        <begin position="117"/>
        <end position="138"/>
    </location>
</feature>
<dbReference type="PANTHER" id="PTHR31351">
    <property type="entry name" value="EXPRESSED PROTEIN"/>
    <property type="match status" value="1"/>
</dbReference>
<reference evidence="4 5" key="1">
    <citation type="journal article" date="2023" name="Hortic Res">
        <title>Pangenome of water caltrop reveals structural variations and asymmetric subgenome divergence after allopolyploidization.</title>
        <authorList>
            <person name="Zhang X."/>
            <person name="Chen Y."/>
            <person name="Wang L."/>
            <person name="Yuan Y."/>
            <person name="Fang M."/>
            <person name="Shi L."/>
            <person name="Lu R."/>
            <person name="Comes H.P."/>
            <person name="Ma Y."/>
            <person name="Chen Y."/>
            <person name="Huang G."/>
            <person name="Zhou Y."/>
            <person name="Zheng Z."/>
            <person name="Qiu Y."/>
        </authorList>
    </citation>
    <scope>NUCLEOTIDE SEQUENCE [LARGE SCALE GENOMIC DNA]</scope>
    <source>
        <strain evidence="4">F231</strain>
    </source>
</reference>
<evidence type="ECO:0000256" key="1">
    <source>
        <dbReference type="SAM" id="MobiDB-lite"/>
    </source>
</evidence>
<dbReference type="InterPro" id="IPR013666">
    <property type="entry name" value="PH_pln"/>
</dbReference>
<feature type="region of interest" description="Disordered" evidence="1">
    <location>
        <begin position="73"/>
        <end position="95"/>
    </location>
</feature>
<accession>A0AAN7LMB2</accession>
<evidence type="ECO:0000313" key="5">
    <source>
        <dbReference type="Proteomes" id="UP001346149"/>
    </source>
</evidence>